<dbReference type="InterPro" id="IPR014710">
    <property type="entry name" value="RmlC-like_jellyroll"/>
</dbReference>
<reference evidence="3 4" key="1">
    <citation type="submission" date="2020-08" db="EMBL/GenBank/DDBJ databases">
        <title>Genomic Encyclopedia of Archaeal and Bacterial Type Strains, Phase II (KMG-II): from individual species to whole genera.</title>
        <authorList>
            <person name="Goeker M."/>
        </authorList>
    </citation>
    <scope>NUCLEOTIDE SEQUENCE [LARGE SCALE GENOMIC DNA]</scope>
    <source>
        <strain evidence="3 4">DSM 23288</strain>
    </source>
</reference>
<keyword evidence="4" id="KW-1185">Reference proteome</keyword>
<name>A0A840IIL5_9ACTN</name>
<proteinExistence type="predicted"/>
<dbReference type="Gene3D" id="2.60.120.10">
    <property type="entry name" value="Jelly Rolls"/>
    <property type="match status" value="1"/>
</dbReference>
<evidence type="ECO:0000259" key="2">
    <source>
        <dbReference type="Pfam" id="PF07883"/>
    </source>
</evidence>
<comment type="caution">
    <text evidence="3">The sequence shown here is derived from an EMBL/GenBank/DDBJ whole genome shotgun (WGS) entry which is preliminary data.</text>
</comment>
<sequence>MSYRVLPAADAFWRPSNQMGVDNTDLAGQLGATTLGARLWRLRPGQASTRHRHDQQHELYVVLEGTGRIRVGDDLLTLEPLSALLVEPRTLRQIFNDTDADALWLVAGAPAEAANTKEMTPERLADLYPDGPRALPPELGG</sequence>
<organism evidence="3 4">
    <name type="scientific">Conexibacter arvalis</name>
    <dbReference type="NCBI Taxonomy" id="912552"/>
    <lineage>
        <taxon>Bacteria</taxon>
        <taxon>Bacillati</taxon>
        <taxon>Actinomycetota</taxon>
        <taxon>Thermoleophilia</taxon>
        <taxon>Solirubrobacterales</taxon>
        <taxon>Conexibacteraceae</taxon>
        <taxon>Conexibacter</taxon>
    </lineage>
</organism>
<dbReference type="SUPFAM" id="SSF51182">
    <property type="entry name" value="RmlC-like cupins"/>
    <property type="match status" value="1"/>
</dbReference>
<dbReference type="Proteomes" id="UP000585272">
    <property type="component" value="Unassembled WGS sequence"/>
</dbReference>
<dbReference type="InterPro" id="IPR011051">
    <property type="entry name" value="RmlC_Cupin_sf"/>
</dbReference>
<gene>
    <name evidence="3" type="ORF">BDZ31_004535</name>
</gene>
<accession>A0A840IIL5</accession>
<evidence type="ECO:0000256" key="1">
    <source>
        <dbReference type="ARBA" id="ARBA00022723"/>
    </source>
</evidence>
<dbReference type="InterPro" id="IPR013096">
    <property type="entry name" value="Cupin_2"/>
</dbReference>
<dbReference type="Pfam" id="PF07883">
    <property type="entry name" value="Cupin_2"/>
    <property type="match status" value="1"/>
</dbReference>
<keyword evidence="1" id="KW-0479">Metal-binding</keyword>
<dbReference type="RefSeq" id="WP_183345366.1">
    <property type="nucleotide sequence ID" value="NZ_JACHNU010000009.1"/>
</dbReference>
<feature type="domain" description="Cupin type-2" evidence="2">
    <location>
        <begin position="39"/>
        <end position="106"/>
    </location>
</feature>
<dbReference type="AlphaFoldDB" id="A0A840IIL5"/>
<dbReference type="GO" id="GO:0046872">
    <property type="term" value="F:metal ion binding"/>
    <property type="evidence" value="ECO:0007669"/>
    <property type="project" value="UniProtKB-KW"/>
</dbReference>
<dbReference type="PANTHER" id="PTHR35848">
    <property type="entry name" value="OXALATE-BINDING PROTEIN"/>
    <property type="match status" value="1"/>
</dbReference>
<protein>
    <submittedName>
        <fullName evidence="3">Putative cupin superfamily protein</fullName>
    </submittedName>
</protein>
<dbReference type="EMBL" id="JACHNU010000009">
    <property type="protein sequence ID" value="MBB4664917.1"/>
    <property type="molecule type" value="Genomic_DNA"/>
</dbReference>
<evidence type="ECO:0000313" key="4">
    <source>
        <dbReference type="Proteomes" id="UP000585272"/>
    </source>
</evidence>
<evidence type="ECO:0000313" key="3">
    <source>
        <dbReference type="EMBL" id="MBB4664917.1"/>
    </source>
</evidence>
<dbReference type="InterPro" id="IPR051610">
    <property type="entry name" value="GPI/OXD"/>
</dbReference>